<evidence type="ECO:0000259" key="7">
    <source>
        <dbReference type="PROSITE" id="PS50249"/>
    </source>
</evidence>
<evidence type="ECO:0000256" key="6">
    <source>
        <dbReference type="RuleBase" id="RU003797"/>
    </source>
</evidence>
<dbReference type="AlphaFoldDB" id="A0A515EMD4"/>
<name>A0A515EMD4_9BURK</name>
<comment type="similarity">
    <text evidence="6">Belongs to the UPF0758 family.</text>
</comment>
<dbReference type="SUPFAM" id="SSF47781">
    <property type="entry name" value="RuvA domain 2-like"/>
    <property type="match status" value="1"/>
</dbReference>
<dbReference type="InterPro" id="IPR037518">
    <property type="entry name" value="MPN"/>
</dbReference>
<organism evidence="8 9">
    <name type="scientific">Rhodoferax aquaticus</name>
    <dbReference type="NCBI Taxonomy" id="2527691"/>
    <lineage>
        <taxon>Bacteria</taxon>
        <taxon>Pseudomonadati</taxon>
        <taxon>Pseudomonadota</taxon>
        <taxon>Betaproteobacteria</taxon>
        <taxon>Burkholderiales</taxon>
        <taxon>Comamonadaceae</taxon>
        <taxon>Rhodoferax</taxon>
    </lineage>
</organism>
<dbReference type="PANTHER" id="PTHR30471:SF3">
    <property type="entry name" value="UPF0758 PROTEIN YEES-RELATED"/>
    <property type="match status" value="1"/>
</dbReference>
<gene>
    <name evidence="8" type="ORF">EXZ61_06220</name>
</gene>
<dbReference type="PANTHER" id="PTHR30471">
    <property type="entry name" value="DNA REPAIR PROTEIN RADC"/>
    <property type="match status" value="1"/>
</dbReference>
<dbReference type="Proteomes" id="UP000317365">
    <property type="component" value="Chromosome"/>
</dbReference>
<proteinExistence type="inferred from homology"/>
<keyword evidence="5" id="KW-0482">Metalloprotease</keyword>
<evidence type="ECO:0000256" key="4">
    <source>
        <dbReference type="ARBA" id="ARBA00022833"/>
    </source>
</evidence>
<feature type="domain" description="MPN" evidence="7">
    <location>
        <begin position="117"/>
        <end position="239"/>
    </location>
</feature>
<dbReference type="KEGG" id="rhg:EXZ61_06220"/>
<keyword evidence="2" id="KW-0479">Metal-binding</keyword>
<dbReference type="EMBL" id="CP036282">
    <property type="protein sequence ID" value="QDL53799.1"/>
    <property type="molecule type" value="Genomic_DNA"/>
</dbReference>
<reference evidence="9" key="1">
    <citation type="submission" date="2019-02" db="EMBL/GenBank/DDBJ databases">
        <title>Complete genome sequence of Rhodoferax sp. Gr-4.</title>
        <authorList>
            <person name="Jin L."/>
        </authorList>
    </citation>
    <scope>NUCLEOTIDE SEQUENCE [LARGE SCALE GENOMIC DNA]</scope>
    <source>
        <strain evidence="9">Gr-4</strain>
    </source>
</reference>
<dbReference type="RefSeq" id="WP_142810077.1">
    <property type="nucleotide sequence ID" value="NZ_CP036282.1"/>
</dbReference>
<dbReference type="Gene3D" id="3.40.140.10">
    <property type="entry name" value="Cytidine Deaminase, domain 2"/>
    <property type="match status" value="1"/>
</dbReference>
<keyword evidence="3" id="KW-0378">Hydrolase</keyword>
<keyword evidence="1" id="KW-0645">Protease</keyword>
<dbReference type="Pfam" id="PF04002">
    <property type="entry name" value="RadC"/>
    <property type="match status" value="1"/>
</dbReference>
<protein>
    <submittedName>
        <fullName evidence="8">JAB domain-containing protein</fullName>
    </submittedName>
</protein>
<accession>A0A515EMD4</accession>
<evidence type="ECO:0000256" key="3">
    <source>
        <dbReference type="ARBA" id="ARBA00022801"/>
    </source>
</evidence>
<dbReference type="GO" id="GO:0006508">
    <property type="term" value="P:proteolysis"/>
    <property type="evidence" value="ECO:0007669"/>
    <property type="project" value="UniProtKB-KW"/>
</dbReference>
<dbReference type="GO" id="GO:0046872">
    <property type="term" value="F:metal ion binding"/>
    <property type="evidence" value="ECO:0007669"/>
    <property type="project" value="UniProtKB-KW"/>
</dbReference>
<dbReference type="PROSITE" id="PS50249">
    <property type="entry name" value="MPN"/>
    <property type="match status" value="1"/>
</dbReference>
<evidence type="ECO:0000256" key="2">
    <source>
        <dbReference type="ARBA" id="ARBA00022723"/>
    </source>
</evidence>
<dbReference type="InterPro" id="IPR020891">
    <property type="entry name" value="UPF0758_CS"/>
</dbReference>
<keyword evidence="9" id="KW-1185">Reference proteome</keyword>
<evidence type="ECO:0000313" key="9">
    <source>
        <dbReference type="Proteomes" id="UP000317365"/>
    </source>
</evidence>
<dbReference type="InterPro" id="IPR001405">
    <property type="entry name" value="UPF0758"/>
</dbReference>
<dbReference type="InterPro" id="IPR010994">
    <property type="entry name" value="RuvA_2-like"/>
</dbReference>
<dbReference type="CDD" id="cd08071">
    <property type="entry name" value="MPN_DUF2466"/>
    <property type="match status" value="1"/>
</dbReference>
<dbReference type="GO" id="GO:0008237">
    <property type="term" value="F:metallopeptidase activity"/>
    <property type="evidence" value="ECO:0007669"/>
    <property type="project" value="UniProtKB-KW"/>
</dbReference>
<dbReference type="InterPro" id="IPR046778">
    <property type="entry name" value="UPF0758_N"/>
</dbReference>
<dbReference type="Pfam" id="PF20582">
    <property type="entry name" value="UPF0758_N"/>
    <property type="match status" value="1"/>
</dbReference>
<dbReference type="NCBIfam" id="TIGR00608">
    <property type="entry name" value="radc"/>
    <property type="match status" value="1"/>
</dbReference>
<keyword evidence="4" id="KW-0862">Zinc</keyword>
<evidence type="ECO:0000313" key="8">
    <source>
        <dbReference type="EMBL" id="QDL53799.1"/>
    </source>
</evidence>
<dbReference type="PROSITE" id="PS01302">
    <property type="entry name" value="UPF0758"/>
    <property type="match status" value="1"/>
</dbReference>
<sequence length="239" mass="25891">MPLKDLPLEAQPREKLLARGPGALSDAELLAILLRTGIAGKGVLQMAEELLQLKNNSTSRNTDERQGGFGGISGLLHATADDLKRVKGLGPAKRAEIVAVLELARRAMAQRLQEREVFTDPQAVKHYLQLHLAAKGHEVFAVLFLDSQNRLLAMEELFRGTLTQTSVYPREVLIRALHHSAAAVVLAHNHPSGIVQPSRADEALTQTLKAALALVDVRVLDHIIVGPGHALSMAEHGLL</sequence>
<dbReference type="NCBIfam" id="NF000642">
    <property type="entry name" value="PRK00024.1"/>
    <property type="match status" value="1"/>
</dbReference>
<evidence type="ECO:0000256" key="1">
    <source>
        <dbReference type="ARBA" id="ARBA00022670"/>
    </source>
</evidence>
<dbReference type="InterPro" id="IPR025657">
    <property type="entry name" value="RadC_JAB"/>
</dbReference>
<evidence type="ECO:0000256" key="5">
    <source>
        <dbReference type="ARBA" id="ARBA00023049"/>
    </source>
</evidence>
<reference evidence="9" key="2">
    <citation type="journal article" date="2020" name="Int. J. Syst. Evol. Microbiol.">
        <title>Genomic insights into a novel species Rhodoferax aquaticus sp. nov., isolated from freshwater.</title>
        <authorList>
            <person name="Li T."/>
            <person name="Zhuo Y."/>
            <person name="Jin C.Z."/>
            <person name="Wu X."/>
            <person name="Ko S.R."/>
            <person name="Jin F.J."/>
            <person name="Ahn C.Y."/>
            <person name="Oh H.M."/>
            <person name="Lee H.G."/>
            <person name="Jin L."/>
        </authorList>
    </citation>
    <scope>NUCLEOTIDE SEQUENCE [LARGE SCALE GENOMIC DNA]</scope>
    <source>
        <strain evidence="9">Gr-4</strain>
    </source>
</reference>